<evidence type="ECO:0000313" key="2">
    <source>
        <dbReference type="EMBL" id="WOZ76120.1"/>
    </source>
</evidence>
<dbReference type="EMBL" id="FMUI01000002">
    <property type="protein sequence ID" value="SCX40326.1"/>
    <property type="molecule type" value="Genomic_DNA"/>
</dbReference>
<reference evidence="2 4" key="2">
    <citation type="submission" date="2023-10" db="EMBL/GenBank/DDBJ databases">
        <title>Genome sequencing of the isolated polysaccharide-producing bacterium Kosakonia sacchari KS2022.</title>
        <authorList>
            <person name="Yi X."/>
        </authorList>
    </citation>
    <scope>NUCLEOTIDE SEQUENCE [LARGE SCALE GENOMIC DNA]</scope>
    <source>
        <strain evidence="2 4">KS2022</strain>
    </source>
</reference>
<proteinExistence type="predicted"/>
<dbReference type="Proteomes" id="UP001302368">
    <property type="component" value="Chromosome"/>
</dbReference>
<protein>
    <submittedName>
        <fullName evidence="2">Manganase accumulation protein MntS</fullName>
    </submittedName>
</protein>
<dbReference type="InterPro" id="IPR047782">
    <property type="entry name" value="MntS"/>
</dbReference>
<evidence type="ECO:0000313" key="1">
    <source>
        <dbReference type="EMBL" id="SCX40326.1"/>
    </source>
</evidence>
<accession>A0A1G4XGM3</accession>
<dbReference type="GeneID" id="28310730"/>
<dbReference type="NCBIfam" id="NF033226">
    <property type="entry name" value="small_MntS"/>
    <property type="match status" value="1"/>
</dbReference>
<evidence type="ECO:0000313" key="4">
    <source>
        <dbReference type="Proteomes" id="UP001302368"/>
    </source>
</evidence>
<reference evidence="1 3" key="1">
    <citation type="submission" date="2016-10" db="EMBL/GenBank/DDBJ databases">
        <authorList>
            <person name="Varghese N."/>
            <person name="Submissions S."/>
        </authorList>
    </citation>
    <scope>NUCLEOTIDE SEQUENCE [LARGE SCALE GENOMIC DNA]</scope>
    <source>
        <strain evidence="1 3">CGMCC 1.12102</strain>
    </source>
</reference>
<evidence type="ECO:0000313" key="3">
    <source>
        <dbReference type="Proteomes" id="UP000183569"/>
    </source>
</evidence>
<dbReference type="RefSeq" id="WP_017456028.1">
    <property type="nucleotide sequence ID" value="NZ_CP016337.1"/>
</dbReference>
<keyword evidence="4" id="KW-1185">Reference proteome</keyword>
<organism evidence="1 3">
    <name type="scientific">Kosakonia sacchari</name>
    <dbReference type="NCBI Taxonomy" id="1158459"/>
    <lineage>
        <taxon>Bacteria</taxon>
        <taxon>Pseudomonadati</taxon>
        <taxon>Pseudomonadota</taxon>
        <taxon>Gammaproteobacteria</taxon>
        <taxon>Enterobacterales</taxon>
        <taxon>Enterobacteriaceae</taxon>
        <taxon>Kosakonia</taxon>
    </lineage>
</organism>
<dbReference type="AlphaFoldDB" id="A0A1G4XGM3"/>
<gene>
    <name evidence="2" type="primary">mntS</name>
    <name evidence="2" type="ORF">Q8Y70_16105</name>
    <name evidence="1" type="ORF">SAMN02927897_00817</name>
</gene>
<sequence length="43" mass="5054">MNEFKRCMRVFSHSPFKVRLMLLNMLSDIITGKPQQDSDKSSH</sequence>
<dbReference type="EMBL" id="CP137744">
    <property type="protein sequence ID" value="WOZ76120.1"/>
    <property type="molecule type" value="Genomic_DNA"/>
</dbReference>
<name>A0A1G4XGM3_9ENTR</name>
<dbReference type="Proteomes" id="UP000183569">
    <property type="component" value="Unassembled WGS sequence"/>
</dbReference>
<dbReference type="Pfam" id="PF26599">
    <property type="entry name" value="MntS"/>
    <property type="match status" value="1"/>
</dbReference>